<dbReference type="Pfam" id="PF00903">
    <property type="entry name" value="Glyoxalase"/>
    <property type="match status" value="2"/>
</dbReference>
<accession>A0A381RMU7</accession>
<gene>
    <name evidence="2" type="ORF">METZ01_LOCUS44081</name>
</gene>
<proteinExistence type="predicted"/>
<evidence type="ECO:0000259" key="1">
    <source>
        <dbReference type="PROSITE" id="PS51819"/>
    </source>
</evidence>
<dbReference type="AlphaFoldDB" id="A0A381RMU7"/>
<dbReference type="InterPro" id="IPR037523">
    <property type="entry name" value="VOC_core"/>
</dbReference>
<dbReference type="PROSITE" id="PS51819">
    <property type="entry name" value="VOC"/>
    <property type="match status" value="2"/>
</dbReference>
<dbReference type="InterPro" id="IPR029068">
    <property type="entry name" value="Glyas_Bleomycin-R_OHBP_Dase"/>
</dbReference>
<reference evidence="2" key="1">
    <citation type="submission" date="2018-05" db="EMBL/GenBank/DDBJ databases">
        <authorList>
            <person name="Lanie J.A."/>
            <person name="Ng W.-L."/>
            <person name="Kazmierczak K.M."/>
            <person name="Andrzejewski T.M."/>
            <person name="Davidsen T.M."/>
            <person name="Wayne K.J."/>
            <person name="Tettelin H."/>
            <person name="Glass J.I."/>
            <person name="Rusch D."/>
            <person name="Podicherti R."/>
            <person name="Tsui H.-C.T."/>
            <person name="Winkler M.E."/>
        </authorList>
    </citation>
    <scope>NUCLEOTIDE SEQUENCE</scope>
</reference>
<dbReference type="SUPFAM" id="SSF54593">
    <property type="entry name" value="Glyoxalase/Bleomycin resistance protein/Dihydroxybiphenyl dioxygenase"/>
    <property type="match status" value="2"/>
</dbReference>
<evidence type="ECO:0000313" key="2">
    <source>
        <dbReference type="EMBL" id="SUZ91227.1"/>
    </source>
</evidence>
<dbReference type="PANTHER" id="PTHR21366">
    <property type="entry name" value="GLYOXALASE FAMILY PROTEIN"/>
    <property type="match status" value="1"/>
</dbReference>
<dbReference type="Gene3D" id="3.10.180.10">
    <property type="entry name" value="2,3-Dihydroxybiphenyl 1,2-Dioxygenase, domain 1"/>
    <property type="match status" value="2"/>
</dbReference>
<dbReference type="InterPro" id="IPR004360">
    <property type="entry name" value="Glyas_Fos-R_dOase_dom"/>
</dbReference>
<protein>
    <recommendedName>
        <fullName evidence="1">VOC domain-containing protein</fullName>
    </recommendedName>
</protein>
<dbReference type="PANTHER" id="PTHR21366:SF14">
    <property type="entry name" value="GLYOXALASE DOMAIN-CONTAINING PROTEIN 5"/>
    <property type="match status" value="1"/>
</dbReference>
<dbReference type="InterPro" id="IPR050383">
    <property type="entry name" value="GlyoxalaseI/FosfomycinResist"/>
</dbReference>
<organism evidence="2">
    <name type="scientific">marine metagenome</name>
    <dbReference type="NCBI Taxonomy" id="408172"/>
    <lineage>
        <taxon>unclassified sequences</taxon>
        <taxon>metagenomes</taxon>
        <taxon>ecological metagenomes</taxon>
    </lineage>
</organism>
<sequence length="357" mass="37975">MQPDFTQRMMTCRRGRVSRRVFLGALGASALAPRSFAQASPPIPITAINHMTLSVSDPARSLEWYQGLFGMPIAARQANTVILRVGDGPQFMAIGGGASDNPHINHLCLSTPGFDADRIVRTLGDHGVTSARTSGPMEVRIRMRGADFGGAPEGTPELYFGDPDGVVIQLQDDTYCGGAGVLGERCLAAPESAPTAGLLRVRDYNHFTIFVTDQQRSIALYQRLFGMPIDTYQGALPVLRVGEGNQFLALAGAGGGPQGSIIHHACLTVDDFDPDRILSVLESYGVTPRDDTPGAVGPLRSYVTMRMPNRGGAPGGTPELYFTDPDGILIQLQDSRYCGGNGVLGEECGTPANPTGR</sequence>
<feature type="domain" description="VOC" evidence="1">
    <location>
        <begin position="203"/>
        <end position="335"/>
    </location>
</feature>
<dbReference type="EMBL" id="UINC01001958">
    <property type="protein sequence ID" value="SUZ91227.1"/>
    <property type="molecule type" value="Genomic_DNA"/>
</dbReference>
<name>A0A381RMU7_9ZZZZ</name>
<feature type="domain" description="VOC" evidence="1">
    <location>
        <begin position="47"/>
        <end position="173"/>
    </location>
</feature>
<dbReference type="CDD" id="cd06587">
    <property type="entry name" value="VOC"/>
    <property type="match status" value="1"/>
</dbReference>